<reference evidence="2 3" key="1">
    <citation type="submission" date="2018-07" db="EMBL/GenBank/DDBJ databases">
        <title>A high quality draft genome assembly of the barn swallow (H. rustica rustica).</title>
        <authorList>
            <person name="Formenti G."/>
            <person name="Chiara M."/>
            <person name="Poveda L."/>
            <person name="Francoijs K.-J."/>
            <person name="Bonisoli-Alquati A."/>
            <person name="Canova L."/>
            <person name="Gianfranceschi L."/>
            <person name="Horner D.S."/>
            <person name="Saino N."/>
        </authorList>
    </citation>
    <scope>NUCLEOTIDE SEQUENCE [LARGE SCALE GENOMIC DNA]</scope>
    <source>
        <strain evidence="2">Chelidonia</strain>
        <tissue evidence="2">Blood</tissue>
    </source>
</reference>
<evidence type="ECO:0000313" key="3">
    <source>
        <dbReference type="Proteomes" id="UP000269221"/>
    </source>
</evidence>
<proteinExistence type="predicted"/>
<organism evidence="2 3">
    <name type="scientific">Hirundo rustica rustica</name>
    <dbReference type="NCBI Taxonomy" id="333673"/>
    <lineage>
        <taxon>Eukaryota</taxon>
        <taxon>Metazoa</taxon>
        <taxon>Chordata</taxon>
        <taxon>Craniata</taxon>
        <taxon>Vertebrata</taxon>
        <taxon>Euteleostomi</taxon>
        <taxon>Archelosauria</taxon>
        <taxon>Archosauria</taxon>
        <taxon>Dinosauria</taxon>
        <taxon>Saurischia</taxon>
        <taxon>Theropoda</taxon>
        <taxon>Coelurosauria</taxon>
        <taxon>Aves</taxon>
        <taxon>Neognathae</taxon>
        <taxon>Neoaves</taxon>
        <taxon>Telluraves</taxon>
        <taxon>Australaves</taxon>
        <taxon>Passeriformes</taxon>
        <taxon>Sylvioidea</taxon>
        <taxon>Hirundinidae</taxon>
        <taxon>Hirundo</taxon>
    </lineage>
</organism>
<keyword evidence="3" id="KW-1185">Reference proteome</keyword>
<sequence>MEQDTASTGGREPEPGFSLVAFQCFKELELPKKFEKSLPGVKYKRAVGSSQDSSTCSEIPQGMDRDLYRQEKRSGDPQKLRKPEPIDMQETILRKSSHIRTDAATSVRQKFTAKV</sequence>
<protein>
    <submittedName>
        <fullName evidence="2">Uncharacterized protein</fullName>
    </submittedName>
</protein>
<dbReference type="EMBL" id="QRBI01000106">
    <property type="protein sequence ID" value="RMC12662.1"/>
    <property type="molecule type" value="Genomic_DNA"/>
</dbReference>
<name>A0A3M0KHH4_HIRRU</name>
<feature type="compositionally biased region" description="Polar residues" evidence="1">
    <location>
        <begin position="48"/>
        <end position="58"/>
    </location>
</feature>
<feature type="region of interest" description="Disordered" evidence="1">
    <location>
        <begin position="44"/>
        <end position="86"/>
    </location>
</feature>
<feature type="compositionally biased region" description="Basic and acidic residues" evidence="1">
    <location>
        <begin position="63"/>
        <end position="85"/>
    </location>
</feature>
<evidence type="ECO:0000313" key="2">
    <source>
        <dbReference type="EMBL" id="RMC12662.1"/>
    </source>
</evidence>
<evidence type="ECO:0000256" key="1">
    <source>
        <dbReference type="SAM" id="MobiDB-lite"/>
    </source>
</evidence>
<dbReference type="Proteomes" id="UP000269221">
    <property type="component" value="Unassembled WGS sequence"/>
</dbReference>
<gene>
    <name evidence="2" type="ORF">DUI87_10186</name>
</gene>
<dbReference type="AlphaFoldDB" id="A0A3M0KHH4"/>
<accession>A0A3M0KHH4</accession>
<comment type="caution">
    <text evidence="2">The sequence shown here is derived from an EMBL/GenBank/DDBJ whole genome shotgun (WGS) entry which is preliminary data.</text>
</comment>